<evidence type="ECO:0000313" key="4">
    <source>
        <dbReference type="Proteomes" id="UP000183174"/>
    </source>
</evidence>
<dbReference type="GO" id="GO:0043565">
    <property type="term" value="F:sequence-specific DNA binding"/>
    <property type="evidence" value="ECO:0007669"/>
    <property type="project" value="TreeGrafter"/>
</dbReference>
<dbReference type="InterPro" id="IPR005119">
    <property type="entry name" value="LysR_subst-bd"/>
</dbReference>
<dbReference type="Gene3D" id="3.40.190.10">
    <property type="entry name" value="Periplasmic binding protein-like II"/>
    <property type="match status" value="2"/>
</dbReference>
<gene>
    <name evidence="3" type="ORF">GA0061099_100430</name>
</gene>
<reference evidence="3 4" key="1">
    <citation type="submission" date="2016-08" db="EMBL/GenBank/DDBJ databases">
        <authorList>
            <person name="Seilhamer J.J."/>
        </authorList>
    </citation>
    <scope>NUCLEOTIDE SEQUENCE [LARGE SCALE GENOMIC DNA]</scope>
    <source>
        <strain evidence="3 4">CCBAU 10071</strain>
    </source>
</reference>
<protein>
    <submittedName>
        <fullName evidence="3">LysR substrate binding domain-containing protein</fullName>
    </submittedName>
</protein>
<dbReference type="InterPro" id="IPR058163">
    <property type="entry name" value="LysR-type_TF_proteobact-type"/>
</dbReference>
<dbReference type="PANTHER" id="PTHR30537">
    <property type="entry name" value="HTH-TYPE TRANSCRIPTIONAL REGULATOR"/>
    <property type="match status" value="1"/>
</dbReference>
<evidence type="ECO:0000256" key="1">
    <source>
        <dbReference type="ARBA" id="ARBA00009437"/>
    </source>
</evidence>
<proteinExistence type="inferred from homology"/>
<accession>A0A1C3VI80</accession>
<organism evidence="3 4">
    <name type="scientific">Bradyrhizobium yuanmingense</name>
    <dbReference type="NCBI Taxonomy" id="108015"/>
    <lineage>
        <taxon>Bacteria</taxon>
        <taxon>Pseudomonadati</taxon>
        <taxon>Pseudomonadota</taxon>
        <taxon>Alphaproteobacteria</taxon>
        <taxon>Hyphomicrobiales</taxon>
        <taxon>Nitrobacteraceae</taxon>
        <taxon>Bradyrhizobium</taxon>
    </lineage>
</organism>
<dbReference type="SUPFAM" id="SSF53850">
    <property type="entry name" value="Periplasmic binding protein-like II"/>
    <property type="match status" value="1"/>
</dbReference>
<dbReference type="Pfam" id="PF03466">
    <property type="entry name" value="LysR_substrate"/>
    <property type="match status" value="1"/>
</dbReference>
<evidence type="ECO:0000259" key="2">
    <source>
        <dbReference type="Pfam" id="PF03466"/>
    </source>
</evidence>
<dbReference type="Proteomes" id="UP000183174">
    <property type="component" value="Unassembled WGS sequence"/>
</dbReference>
<dbReference type="GO" id="GO:0003700">
    <property type="term" value="F:DNA-binding transcription factor activity"/>
    <property type="evidence" value="ECO:0007669"/>
    <property type="project" value="TreeGrafter"/>
</dbReference>
<dbReference type="AlphaFoldDB" id="A0A1C3VI80"/>
<name>A0A1C3VI80_9BRAD</name>
<dbReference type="GO" id="GO:0006351">
    <property type="term" value="P:DNA-templated transcription"/>
    <property type="evidence" value="ECO:0007669"/>
    <property type="project" value="TreeGrafter"/>
</dbReference>
<dbReference type="PANTHER" id="PTHR30537:SF79">
    <property type="entry name" value="TRANSCRIPTIONAL REGULATOR-RELATED"/>
    <property type="match status" value="1"/>
</dbReference>
<evidence type="ECO:0000313" key="3">
    <source>
        <dbReference type="EMBL" id="SCB27466.1"/>
    </source>
</evidence>
<dbReference type="CDD" id="cd08432">
    <property type="entry name" value="PBP2_GcdR_TrpI_HvrB_AmpR_like"/>
    <property type="match status" value="1"/>
</dbReference>
<feature type="domain" description="LysR substrate-binding" evidence="2">
    <location>
        <begin position="2"/>
        <end position="195"/>
    </location>
</feature>
<sequence length="198" mass="22030">MTVSLLPVMAARWLLPRLPGFNEIYPHIQINVRSDRHLSNFKSDRIDIALRLGGGSWKDLTAIRLMDEEVFPVCSPHYNDGRLPKDPAAFGTERLLIDPNVPWSTWFRSVGVQVDRKLVGNSFTDANLLLEAAIAGHGLALARRSVAKADLLGGRLVRLSEHSYRLPISHYVVYPPALAGNAPVMAFRDWLLAEAANQ</sequence>
<comment type="similarity">
    <text evidence="1">Belongs to the LysR transcriptional regulatory family.</text>
</comment>
<dbReference type="EMBL" id="FMAE01000004">
    <property type="protein sequence ID" value="SCB27466.1"/>
    <property type="molecule type" value="Genomic_DNA"/>
</dbReference>